<comment type="caution">
    <text evidence="2">The sequence shown here is derived from an EMBL/GenBank/DDBJ whole genome shotgun (WGS) entry which is preliminary data.</text>
</comment>
<dbReference type="InterPro" id="IPR000866">
    <property type="entry name" value="AhpC/TSA"/>
</dbReference>
<dbReference type="PANTHER" id="PTHR42852:SF13">
    <property type="entry name" value="PROTEIN DIPZ"/>
    <property type="match status" value="1"/>
</dbReference>
<dbReference type="GO" id="GO:0016209">
    <property type="term" value="F:antioxidant activity"/>
    <property type="evidence" value="ECO:0007669"/>
    <property type="project" value="InterPro"/>
</dbReference>
<organism evidence="2">
    <name type="scientific">mine drainage metagenome</name>
    <dbReference type="NCBI Taxonomy" id="410659"/>
    <lineage>
        <taxon>unclassified sequences</taxon>
        <taxon>metagenomes</taxon>
        <taxon>ecological metagenomes</taxon>
    </lineage>
</organism>
<evidence type="ECO:0000259" key="1">
    <source>
        <dbReference type="PROSITE" id="PS51352"/>
    </source>
</evidence>
<dbReference type="PROSITE" id="PS51352">
    <property type="entry name" value="THIOREDOXIN_2"/>
    <property type="match status" value="1"/>
</dbReference>
<dbReference type="SUPFAM" id="SSF52833">
    <property type="entry name" value="Thioredoxin-like"/>
    <property type="match status" value="1"/>
</dbReference>
<feature type="domain" description="Thioredoxin" evidence="1">
    <location>
        <begin position="49"/>
        <end position="191"/>
    </location>
</feature>
<name>A0A1J5QRR9_9ZZZZ</name>
<evidence type="ECO:0000313" key="2">
    <source>
        <dbReference type="EMBL" id="OIQ82583.1"/>
    </source>
</evidence>
<dbReference type="Gene3D" id="3.40.30.10">
    <property type="entry name" value="Glutaredoxin"/>
    <property type="match status" value="1"/>
</dbReference>
<protein>
    <submittedName>
        <fullName evidence="2">Thiol:disulfide interchange protein TlpA</fullName>
    </submittedName>
</protein>
<dbReference type="PANTHER" id="PTHR42852">
    <property type="entry name" value="THIOL:DISULFIDE INTERCHANGE PROTEIN DSBE"/>
    <property type="match status" value="1"/>
</dbReference>
<sequence>MKRGLFPAACGVAIAMLALVPAAEGAVWGVPYNVPAPSGSIERVSDLSTTSRIAIPDLIFTDASNVPVHLSRYKGSVVVVNFYSQNCGPCMKDLLYINRLQGNFPKEPLVVLAVDEDNVQPRTLLPFLRHQNLGFLRPFSDPSNISANALGVKGLPSSIVVDKAGKLVAAVQGNVVWDSPAVQTEIGRLLRE</sequence>
<proteinExistence type="predicted"/>
<accession>A0A1J5QRR9</accession>
<dbReference type="CDD" id="cd02966">
    <property type="entry name" value="TlpA_like_family"/>
    <property type="match status" value="1"/>
</dbReference>
<dbReference type="AlphaFoldDB" id="A0A1J5QRR9"/>
<dbReference type="InterPro" id="IPR017937">
    <property type="entry name" value="Thioredoxin_CS"/>
</dbReference>
<gene>
    <name evidence="2" type="primary">tlpA_2</name>
    <name evidence="2" type="ORF">GALL_356280</name>
</gene>
<dbReference type="PROSITE" id="PS00194">
    <property type="entry name" value="THIOREDOXIN_1"/>
    <property type="match status" value="1"/>
</dbReference>
<dbReference type="InterPro" id="IPR036249">
    <property type="entry name" value="Thioredoxin-like_sf"/>
</dbReference>
<dbReference type="InterPro" id="IPR050553">
    <property type="entry name" value="Thioredoxin_ResA/DsbE_sf"/>
</dbReference>
<dbReference type="GO" id="GO:0016491">
    <property type="term" value="F:oxidoreductase activity"/>
    <property type="evidence" value="ECO:0007669"/>
    <property type="project" value="InterPro"/>
</dbReference>
<dbReference type="Pfam" id="PF00578">
    <property type="entry name" value="AhpC-TSA"/>
    <property type="match status" value="1"/>
</dbReference>
<dbReference type="InterPro" id="IPR013766">
    <property type="entry name" value="Thioredoxin_domain"/>
</dbReference>
<dbReference type="EMBL" id="MLJW01000789">
    <property type="protein sequence ID" value="OIQ82583.1"/>
    <property type="molecule type" value="Genomic_DNA"/>
</dbReference>
<reference evidence="2" key="1">
    <citation type="submission" date="2016-10" db="EMBL/GenBank/DDBJ databases">
        <title>Sequence of Gallionella enrichment culture.</title>
        <authorList>
            <person name="Poehlein A."/>
            <person name="Muehling M."/>
            <person name="Daniel R."/>
        </authorList>
    </citation>
    <scope>NUCLEOTIDE SEQUENCE</scope>
</reference>